<reference evidence="2 3" key="1">
    <citation type="submission" date="2013-07" db="EMBL/GenBank/DDBJ databases">
        <authorList>
            <consortium name="DOE Joint Genome Institute"/>
            <person name="Reeve W."/>
            <person name="Huntemann M."/>
            <person name="Han J."/>
            <person name="Chen A."/>
            <person name="Kyrpides N."/>
            <person name="Mavromatis K."/>
            <person name="Markowitz V."/>
            <person name="Palaniappan K."/>
            <person name="Ivanova N."/>
            <person name="Schaumberg A."/>
            <person name="Pati A."/>
            <person name="Liolios K."/>
            <person name="Nordberg H.P."/>
            <person name="Cantor M.N."/>
            <person name="Hua S.X."/>
            <person name="Woyke T."/>
        </authorList>
    </citation>
    <scope>NUCLEOTIDE SEQUENCE [LARGE SCALE GENOMIC DNA]</scope>
    <source>
        <strain evidence="2 3">DSM 43889</strain>
    </source>
</reference>
<dbReference type="RefSeq" id="WP_026419440.1">
    <property type="nucleotide sequence ID" value="NZ_AUBJ02000001.1"/>
</dbReference>
<gene>
    <name evidence="2" type="ORF">G443_003807</name>
</gene>
<evidence type="ECO:0000313" key="2">
    <source>
        <dbReference type="EMBL" id="MCP2333537.1"/>
    </source>
</evidence>
<accession>A0ABT1JLZ1</accession>
<feature type="transmembrane region" description="Helical" evidence="1">
    <location>
        <begin position="31"/>
        <end position="54"/>
    </location>
</feature>
<comment type="caution">
    <text evidence="2">The sequence shown here is derived from an EMBL/GenBank/DDBJ whole genome shotgun (WGS) entry which is preliminary data.</text>
</comment>
<evidence type="ECO:0000256" key="1">
    <source>
        <dbReference type="SAM" id="Phobius"/>
    </source>
</evidence>
<keyword evidence="3" id="KW-1185">Reference proteome</keyword>
<keyword evidence="1" id="KW-0472">Membrane</keyword>
<sequence>MDGLIPRSLPVGCANDVRAELRARWARLRPALRWALVLLPMSAVALPVAGLLVLGGSPGGLVLPGLGLLPVVLVLARLRRRGLATQPHEWVPAALLAAGVPASIGALALLVFGWYQPRAEVALVLGVALFGVAALAWGVGDHACRLLWSGTPRIVARSGFELGYRLRVRRRLIARITVSEDRIRWLVQITSRHTTRTVLDRAVPLADLRDVRVVTVDPPPRGGAGQEVEPVPGPGVELVTDRARHVLPVRRAEELALVLRERAEWCRSLPVPGGLADPPTPAW</sequence>
<proteinExistence type="predicted"/>
<keyword evidence="1" id="KW-1133">Transmembrane helix</keyword>
<evidence type="ECO:0008006" key="4">
    <source>
        <dbReference type="Google" id="ProtNLM"/>
    </source>
</evidence>
<organism evidence="2 3">
    <name type="scientific">Actinoalloteichus caeruleus DSM 43889</name>
    <dbReference type="NCBI Taxonomy" id="1120930"/>
    <lineage>
        <taxon>Bacteria</taxon>
        <taxon>Bacillati</taxon>
        <taxon>Actinomycetota</taxon>
        <taxon>Actinomycetes</taxon>
        <taxon>Pseudonocardiales</taxon>
        <taxon>Pseudonocardiaceae</taxon>
        <taxon>Actinoalloteichus</taxon>
        <taxon>Actinoalloteichus cyanogriseus</taxon>
    </lineage>
</organism>
<evidence type="ECO:0000313" key="3">
    <source>
        <dbReference type="Proteomes" id="UP000791080"/>
    </source>
</evidence>
<feature type="transmembrane region" description="Helical" evidence="1">
    <location>
        <begin position="60"/>
        <end position="78"/>
    </location>
</feature>
<name>A0ABT1JLZ1_ACTCY</name>
<dbReference type="Proteomes" id="UP000791080">
    <property type="component" value="Unassembled WGS sequence"/>
</dbReference>
<protein>
    <recommendedName>
        <fullName evidence="4">DUF304 domain-containing protein</fullName>
    </recommendedName>
</protein>
<feature type="transmembrane region" description="Helical" evidence="1">
    <location>
        <begin position="90"/>
        <end position="115"/>
    </location>
</feature>
<reference evidence="2 3" key="2">
    <citation type="submission" date="2022-06" db="EMBL/GenBank/DDBJ databases">
        <title>Genomic Encyclopedia of Type Strains, Phase I: the one thousand microbial genomes (KMG-I) project.</title>
        <authorList>
            <person name="Kyrpides N."/>
        </authorList>
    </citation>
    <scope>NUCLEOTIDE SEQUENCE [LARGE SCALE GENOMIC DNA]</scope>
    <source>
        <strain evidence="2 3">DSM 43889</strain>
    </source>
</reference>
<keyword evidence="1" id="KW-0812">Transmembrane</keyword>
<feature type="transmembrane region" description="Helical" evidence="1">
    <location>
        <begin position="121"/>
        <end position="139"/>
    </location>
</feature>
<dbReference type="EMBL" id="AUBJ02000001">
    <property type="protein sequence ID" value="MCP2333537.1"/>
    <property type="molecule type" value="Genomic_DNA"/>
</dbReference>